<dbReference type="EMBL" id="QLII01000003">
    <property type="protein sequence ID" value="RAI72955.1"/>
    <property type="molecule type" value="Genomic_DNA"/>
</dbReference>
<dbReference type="CDD" id="cd00229">
    <property type="entry name" value="SGNH_hydrolase"/>
    <property type="match status" value="1"/>
</dbReference>
<dbReference type="PANTHER" id="PTHR34407">
    <property type="entry name" value="EXPRESSED PROTEIN"/>
    <property type="match status" value="1"/>
</dbReference>
<dbReference type="OrthoDB" id="9796689at2"/>
<gene>
    <name evidence="3" type="ORF">HMF3257_38150</name>
</gene>
<dbReference type="InterPro" id="IPR036514">
    <property type="entry name" value="SGNH_hydro_sf"/>
</dbReference>
<comment type="caution">
    <text evidence="3">The sequence shown here is derived from an EMBL/GenBank/DDBJ whole genome shotgun (WGS) entry which is preliminary data.</text>
</comment>
<sequence>MPNIFYKVDNQQEIKIAYLGGSITGAQNGWRDLTFNWFRLTYPNTVFHQANYAVGGTGSVLGVFRLDDLLNEKPDLLFVEFAVNDENDMSIDRRILAMEGIVRKTWQALPNTDICFVYTTALRFCDTLMGKGKRMDAVIDHEKIASHYGIPSIDMGLDVARLALDGKLILSGDPLEHPHANVFLKKGDDYHPIESGHIVYAGSVIRELQKMAKKSLPKPHTLPVPYRPDNWQESHLLTPPRPNKKGTGKNFRMSKKTNWRGRFQVCIKANPEQFHGFDLREAN</sequence>
<feature type="domain" description="SGNH hydrolase-type esterase" evidence="2">
    <location>
        <begin position="19"/>
        <end position="197"/>
    </location>
</feature>
<dbReference type="InterPro" id="IPR013830">
    <property type="entry name" value="SGNH_hydro"/>
</dbReference>
<proteinExistence type="predicted"/>
<dbReference type="PANTHER" id="PTHR34407:SF1">
    <property type="entry name" value="SGNH HYDROLASE-TYPE ESTERASE DOMAIN-CONTAINING PROTEIN"/>
    <property type="match status" value="1"/>
</dbReference>
<evidence type="ECO:0000313" key="3">
    <source>
        <dbReference type="EMBL" id="RAI72955.1"/>
    </source>
</evidence>
<evidence type="ECO:0000313" key="4">
    <source>
        <dbReference type="Proteomes" id="UP000249016"/>
    </source>
</evidence>
<reference evidence="3 4" key="1">
    <citation type="submission" date="2018-06" db="EMBL/GenBank/DDBJ databases">
        <title>Spirosoma sp. HMF3257 Genome sequencing and assembly.</title>
        <authorList>
            <person name="Kang H."/>
            <person name="Cha I."/>
            <person name="Kim H."/>
            <person name="Kang J."/>
            <person name="Joh K."/>
        </authorList>
    </citation>
    <scope>NUCLEOTIDE SEQUENCE [LARGE SCALE GENOMIC DNA]</scope>
    <source>
        <strain evidence="3 4">HMF3257</strain>
    </source>
</reference>
<evidence type="ECO:0000256" key="1">
    <source>
        <dbReference type="SAM" id="MobiDB-lite"/>
    </source>
</evidence>
<dbReference type="SUPFAM" id="SSF52266">
    <property type="entry name" value="SGNH hydrolase"/>
    <property type="match status" value="1"/>
</dbReference>
<name>A0A327NDD5_9BACT</name>
<dbReference type="GO" id="GO:0016788">
    <property type="term" value="F:hydrolase activity, acting on ester bonds"/>
    <property type="evidence" value="ECO:0007669"/>
    <property type="project" value="UniProtKB-ARBA"/>
</dbReference>
<protein>
    <recommendedName>
        <fullName evidence="2">SGNH hydrolase-type esterase domain-containing protein</fullName>
    </recommendedName>
</protein>
<evidence type="ECO:0000259" key="2">
    <source>
        <dbReference type="Pfam" id="PF13472"/>
    </source>
</evidence>
<feature type="compositionally biased region" description="Basic residues" evidence="1">
    <location>
        <begin position="242"/>
        <end position="252"/>
    </location>
</feature>
<keyword evidence="4" id="KW-1185">Reference proteome</keyword>
<organism evidence="3 4">
    <name type="scientific">Spirosoma telluris</name>
    <dbReference type="NCBI Taxonomy" id="2183553"/>
    <lineage>
        <taxon>Bacteria</taxon>
        <taxon>Pseudomonadati</taxon>
        <taxon>Bacteroidota</taxon>
        <taxon>Cytophagia</taxon>
        <taxon>Cytophagales</taxon>
        <taxon>Cytophagaceae</taxon>
        <taxon>Spirosoma</taxon>
    </lineage>
</organism>
<dbReference type="Pfam" id="PF13472">
    <property type="entry name" value="Lipase_GDSL_2"/>
    <property type="match status" value="1"/>
</dbReference>
<dbReference type="Proteomes" id="UP000249016">
    <property type="component" value="Unassembled WGS sequence"/>
</dbReference>
<dbReference type="Gene3D" id="3.40.50.1110">
    <property type="entry name" value="SGNH hydrolase"/>
    <property type="match status" value="1"/>
</dbReference>
<accession>A0A327NDD5</accession>
<feature type="region of interest" description="Disordered" evidence="1">
    <location>
        <begin position="218"/>
        <end position="252"/>
    </location>
</feature>
<dbReference type="AlphaFoldDB" id="A0A327NDD5"/>